<dbReference type="InterPro" id="IPR025164">
    <property type="entry name" value="Toastrack_DUF4097"/>
</dbReference>
<organism evidence="5 6">
    <name type="scientific">Syntrophobotulus glycolicus (strain DSM 8271 / FlGlyR)</name>
    <dbReference type="NCBI Taxonomy" id="645991"/>
    <lineage>
        <taxon>Bacteria</taxon>
        <taxon>Bacillati</taxon>
        <taxon>Bacillota</taxon>
        <taxon>Clostridia</taxon>
        <taxon>Eubacteriales</taxon>
        <taxon>Desulfitobacteriaceae</taxon>
        <taxon>Syntrophobotulus</taxon>
    </lineage>
</organism>
<keyword evidence="2" id="KW-0472">Membrane</keyword>
<feature type="region of interest" description="Disordered" evidence="1">
    <location>
        <begin position="325"/>
        <end position="380"/>
    </location>
</feature>
<dbReference type="Proteomes" id="UP000007488">
    <property type="component" value="Chromosome"/>
</dbReference>
<evidence type="ECO:0000313" key="5">
    <source>
        <dbReference type="EMBL" id="ADY56337.1"/>
    </source>
</evidence>
<sequence>MRKWRVGTVSMGSMLIATGILLLGGQFNGINGAILIMRWWPLILIVLGAEILAYLFFSREEQPKLKFDGLSIFLVLLVILASTGVYAAQSIFAGEYSPALFNGLGLYKYESLHNKSYTIDAAKVKSIDIRNSKGNINIEKNEGNSVEIDAEMLIKSNQEQTAVQLADQLVMVREGETLKIETKYEDILDFDTTFQVKVNYTVRVPKEVDYKIRNENGDTFVEGVRGKLTIVSQAGDLQVKEHQGELEAESSSGDIRVENNTGRLKLDQQYGGSIVLKNLSVTDQDIIITSRDGDIRATLPKAQKGTFAAVSQNGEIRCEGYDLKRTPDESEADLNGIQGDSEPRIEERRESGTEFKGILGDPKPRIELKTENGRIDLEGV</sequence>
<name>F0T1J6_SYNGF</name>
<reference evidence="6" key="2">
    <citation type="submission" date="2011-02" db="EMBL/GenBank/DDBJ databases">
        <title>The complete genome of Syntrophobotulus glycolicus DSM 8271.</title>
        <authorList>
            <person name="Lucas S."/>
            <person name="Copeland A."/>
            <person name="Lapidus A."/>
            <person name="Bruce D."/>
            <person name="Goodwin L."/>
            <person name="Pitluck S."/>
            <person name="Kyrpides N."/>
            <person name="Mavromatis K."/>
            <person name="Pagani I."/>
            <person name="Ivanova N."/>
            <person name="Mikhailova N."/>
            <person name="Chertkov O."/>
            <person name="Held B."/>
            <person name="Detter J.C."/>
            <person name="Tapia R."/>
            <person name="Han C."/>
            <person name="Land M."/>
            <person name="Hauser L."/>
            <person name="Markowitz V."/>
            <person name="Cheng J.-F."/>
            <person name="Hugenholtz P."/>
            <person name="Woyke T."/>
            <person name="Wu D."/>
            <person name="Spring S."/>
            <person name="Schroeder M."/>
            <person name="Brambilla E."/>
            <person name="Klenk H.-P."/>
            <person name="Eisen J.A."/>
        </authorList>
    </citation>
    <scope>NUCLEOTIDE SEQUENCE [LARGE SCALE GENOMIC DNA]</scope>
    <source>
        <strain evidence="6">DSM 8271 / FlGlyR</strain>
    </source>
</reference>
<feature type="domain" description="LiaI-LiaF-like transmembrane region" evidence="4">
    <location>
        <begin position="11"/>
        <end position="52"/>
    </location>
</feature>
<reference evidence="5 6" key="1">
    <citation type="journal article" date="2011" name="Stand. Genomic Sci.">
        <title>Complete genome sequence of Syntrophobotulus glycolicus type strain (FlGlyR).</title>
        <authorList>
            <person name="Han C."/>
            <person name="Mwirichia R."/>
            <person name="Chertkov O."/>
            <person name="Held B."/>
            <person name="Lapidus A."/>
            <person name="Nolan M."/>
            <person name="Lucas S."/>
            <person name="Hammon N."/>
            <person name="Deshpande S."/>
            <person name="Cheng J.F."/>
            <person name="Tapia R."/>
            <person name="Goodwin L."/>
            <person name="Pitluck S."/>
            <person name="Huntemann M."/>
            <person name="Liolios K."/>
            <person name="Ivanova N."/>
            <person name="Pagani I."/>
            <person name="Mavromatis K."/>
            <person name="Ovchinikova G."/>
            <person name="Pati A."/>
            <person name="Chen A."/>
            <person name="Palaniappan K."/>
            <person name="Land M."/>
            <person name="Hauser L."/>
            <person name="Brambilla E.M."/>
            <person name="Rohde M."/>
            <person name="Spring S."/>
            <person name="Sikorski J."/>
            <person name="Goker M."/>
            <person name="Woyke T."/>
            <person name="Bristow J."/>
            <person name="Eisen J.A."/>
            <person name="Markowitz V."/>
            <person name="Hugenholtz P."/>
            <person name="Kyrpides N.C."/>
            <person name="Klenk H.P."/>
            <person name="Detter J.C."/>
        </authorList>
    </citation>
    <scope>NUCLEOTIDE SEQUENCE [LARGE SCALE GENOMIC DNA]</scope>
    <source>
        <strain evidence="6">DSM 8271 / FlGlyR</strain>
    </source>
</reference>
<dbReference type="EMBL" id="CP002547">
    <property type="protein sequence ID" value="ADY56337.1"/>
    <property type="molecule type" value="Genomic_DNA"/>
</dbReference>
<dbReference type="RefSeq" id="WP_013625204.1">
    <property type="nucleotide sequence ID" value="NC_015172.1"/>
</dbReference>
<evidence type="ECO:0000259" key="3">
    <source>
        <dbReference type="Pfam" id="PF13349"/>
    </source>
</evidence>
<dbReference type="OrthoDB" id="1707123at2"/>
<proteinExistence type="predicted"/>
<dbReference type="Pfam" id="PF18917">
    <property type="entry name" value="LiaI-LiaF-like_TM1"/>
    <property type="match status" value="1"/>
</dbReference>
<evidence type="ECO:0000256" key="2">
    <source>
        <dbReference type="SAM" id="Phobius"/>
    </source>
</evidence>
<dbReference type="eggNOG" id="COG3595">
    <property type="taxonomic scope" value="Bacteria"/>
</dbReference>
<feature type="compositionally biased region" description="Basic and acidic residues" evidence="1">
    <location>
        <begin position="362"/>
        <end position="380"/>
    </location>
</feature>
<gene>
    <name evidence="5" type="ordered locus">Sgly_2044</name>
</gene>
<keyword evidence="2" id="KW-1133">Transmembrane helix</keyword>
<feature type="domain" description="DUF4097" evidence="3">
    <location>
        <begin position="210"/>
        <end position="260"/>
    </location>
</feature>
<dbReference type="InterPro" id="IPR043726">
    <property type="entry name" value="LiaI-LiaF-like_TM1"/>
</dbReference>
<feature type="transmembrane region" description="Helical" evidence="2">
    <location>
        <begin position="69"/>
        <end position="88"/>
    </location>
</feature>
<dbReference type="STRING" id="645991.Sgly_2044"/>
<dbReference type="AlphaFoldDB" id="F0T1J6"/>
<evidence type="ECO:0000259" key="4">
    <source>
        <dbReference type="Pfam" id="PF18917"/>
    </source>
</evidence>
<evidence type="ECO:0000256" key="1">
    <source>
        <dbReference type="SAM" id="MobiDB-lite"/>
    </source>
</evidence>
<protein>
    <recommendedName>
        <fullName evidence="7">Adhesin domain-containing protein</fullName>
    </recommendedName>
</protein>
<accession>F0T1J6</accession>
<feature type="compositionally biased region" description="Basic and acidic residues" evidence="1">
    <location>
        <begin position="341"/>
        <end position="353"/>
    </location>
</feature>
<evidence type="ECO:0000313" key="6">
    <source>
        <dbReference type="Proteomes" id="UP000007488"/>
    </source>
</evidence>
<dbReference type="Pfam" id="PF13349">
    <property type="entry name" value="DUF4097"/>
    <property type="match status" value="1"/>
</dbReference>
<keyword evidence="2" id="KW-0812">Transmembrane</keyword>
<dbReference type="Gene3D" id="2.160.20.120">
    <property type="match status" value="1"/>
</dbReference>
<dbReference type="KEGG" id="sgy:Sgly_2044"/>
<evidence type="ECO:0008006" key="7">
    <source>
        <dbReference type="Google" id="ProtNLM"/>
    </source>
</evidence>
<feature type="transmembrane region" description="Helical" evidence="2">
    <location>
        <begin position="39"/>
        <end position="57"/>
    </location>
</feature>
<keyword evidence="6" id="KW-1185">Reference proteome</keyword>
<dbReference type="HOGENOM" id="CLU_768837_0_0_9"/>